<keyword evidence="2" id="KW-0732">Signal</keyword>
<sequence length="559" mass="58125">MKKSAILIATAAMAFSMVASAAAADTTTVSKSVSDYKDLTNADPALQSKISTLLASGIVEGVSDDTFGIAQNMTRAQFAKVAALIFGLQVDASLQTSSFADVRAEDAANGWAIPYIEAAKKAGLIDGMTDSLFAPGDNVTVGQLDTVFVKGLGRTVSTAASPWYADAVKQAAALGIHPADKSGGDAATRADLVTGAYGSLQAAQGQQDQQPGKDQGQGQQQGKVSLDTVQASGDQAVKVTLDQAIDTARATLTLSKDGTDIPATVLWSDDHKSAVISLAKSRQLTNGIYKVTLGGLNDSEIQSATRNLVIGASATGSGSMNYTIADTYDISNVIDRGLTSSASGKNGFASRAEAEDPTRSLFAKEIEIKAINASGEEVAVPGLIQSITSSVPSIVKTAVSADHRGYILGNKAGTATVDIVYVTPEGTPKQMSVKVNVKDEAVKGELVEIRGRSLVQALSVTNGVYSGQFNAFDMLDMKVTDNYGNEYEQDEVQRYNFALATTFIVNDILGDSSNGTVGTVTIDSDGTVHTTGNVTRFTITAVMPGGKQAAADVRVVKEQ</sequence>
<organism evidence="4 5">
    <name type="scientific">Paenibacillus piri</name>
    <dbReference type="NCBI Taxonomy" id="2547395"/>
    <lineage>
        <taxon>Bacteria</taxon>
        <taxon>Bacillati</taxon>
        <taxon>Bacillota</taxon>
        <taxon>Bacilli</taxon>
        <taxon>Bacillales</taxon>
        <taxon>Paenibacillaceae</taxon>
        <taxon>Paenibacillus</taxon>
    </lineage>
</organism>
<feature type="domain" description="SLH" evidence="3">
    <location>
        <begin position="33"/>
        <end position="96"/>
    </location>
</feature>
<dbReference type="InterPro" id="IPR001119">
    <property type="entry name" value="SLH_dom"/>
</dbReference>
<keyword evidence="5" id="KW-1185">Reference proteome</keyword>
<feature type="domain" description="SLH" evidence="3">
    <location>
        <begin position="99"/>
        <end position="162"/>
    </location>
</feature>
<feature type="region of interest" description="Disordered" evidence="1">
    <location>
        <begin position="200"/>
        <end position="225"/>
    </location>
</feature>
<evidence type="ECO:0000313" key="4">
    <source>
        <dbReference type="EMBL" id="TDF95748.1"/>
    </source>
</evidence>
<feature type="chain" id="PRO_5038699240" evidence="2">
    <location>
        <begin position="22"/>
        <end position="559"/>
    </location>
</feature>
<evidence type="ECO:0000313" key="5">
    <source>
        <dbReference type="Proteomes" id="UP000295636"/>
    </source>
</evidence>
<dbReference type="Pfam" id="PF00395">
    <property type="entry name" value="SLH"/>
    <property type="match status" value="2"/>
</dbReference>
<dbReference type="AlphaFoldDB" id="A0A4R5KLN8"/>
<evidence type="ECO:0000256" key="2">
    <source>
        <dbReference type="SAM" id="SignalP"/>
    </source>
</evidence>
<evidence type="ECO:0000259" key="3">
    <source>
        <dbReference type="PROSITE" id="PS51272"/>
    </source>
</evidence>
<feature type="signal peptide" evidence="2">
    <location>
        <begin position="1"/>
        <end position="21"/>
    </location>
</feature>
<protein>
    <submittedName>
        <fullName evidence="4">S-layer homology domain-containing protein</fullName>
    </submittedName>
</protein>
<accession>A0A4R5KLN8</accession>
<evidence type="ECO:0000256" key="1">
    <source>
        <dbReference type="SAM" id="MobiDB-lite"/>
    </source>
</evidence>
<proteinExistence type="predicted"/>
<reference evidence="4 5" key="1">
    <citation type="submission" date="2019-03" db="EMBL/GenBank/DDBJ databases">
        <title>This is whole genome sequence of Paenibacillus sp MS74 strain.</title>
        <authorList>
            <person name="Trinh H.N."/>
        </authorList>
    </citation>
    <scope>NUCLEOTIDE SEQUENCE [LARGE SCALE GENOMIC DNA]</scope>
    <source>
        <strain evidence="4 5">MS74</strain>
    </source>
</reference>
<feature type="compositionally biased region" description="Low complexity" evidence="1">
    <location>
        <begin position="201"/>
        <end position="223"/>
    </location>
</feature>
<dbReference type="OrthoDB" id="1706086at2"/>
<gene>
    <name evidence="4" type="ORF">E1757_18570</name>
</gene>
<comment type="caution">
    <text evidence="4">The sequence shown here is derived from an EMBL/GenBank/DDBJ whole genome shotgun (WGS) entry which is preliminary data.</text>
</comment>
<dbReference type="Proteomes" id="UP000295636">
    <property type="component" value="Unassembled WGS sequence"/>
</dbReference>
<dbReference type="EMBL" id="SMRT01000009">
    <property type="protein sequence ID" value="TDF95748.1"/>
    <property type="molecule type" value="Genomic_DNA"/>
</dbReference>
<dbReference type="PROSITE" id="PS51272">
    <property type="entry name" value="SLH"/>
    <property type="match status" value="2"/>
</dbReference>
<name>A0A4R5KLN8_9BACL</name>
<dbReference type="RefSeq" id="WP_133230811.1">
    <property type="nucleotide sequence ID" value="NZ_SMRT01000009.1"/>
</dbReference>